<sequence length="40" mass="4142">MRKLAISALLLLIAVGCSNSACNERGAPPLLFPHASLVHG</sequence>
<evidence type="ECO:0000313" key="3">
    <source>
        <dbReference type="Proteomes" id="UP000184170"/>
    </source>
</evidence>
<keyword evidence="1" id="KW-0732">Signal</keyword>
<evidence type="ECO:0008006" key="4">
    <source>
        <dbReference type="Google" id="ProtNLM"/>
    </source>
</evidence>
<dbReference type="PROSITE" id="PS51257">
    <property type="entry name" value="PROKAR_LIPOPROTEIN"/>
    <property type="match status" value="1"/>
</dbReference>
<protein>
    <recommendedName>
        <fullName evidence="4">Lipoprotein</fullName>
    </recommendedName>
</protein>
<reference evidence="3" key="1">
    <citation type="submission" date="2016-11" db="EMBL/GenBank/DDBJ databases">
        <authorList>
            <person name="Varghese N."/>
            <person name="Submissions S."/>
        </authorList>
    </citation>
    <scope>NUCLEOTIDE SEQUENCE [LARGE SCALE GENOMIC DNA]</scope>
    <source>
        <strain evidence="3">CGMCC 1.7063</strain>
    </source>
</reference>
<keyword evidence="3" id="KW-1185">Reference proteome</keyword>
<dbReference type="STRING" id="494016.SAMN04487965_2600"/>
<dbReference type="Proteomes" id="UP000184170">
    <property type="component" value="Unassembled WGS sequence"/>
</dbReference>
<gene>
    <name evidence="2" type="ORF">SAMN04487965_2600</name>
</gene>
<proteinExistence type="predicted"/>
<accession>A0A1M5E6G7</accession>
<feature type="signal peptide" evidence="1">
    <location>
        <begin position="1"/>
        <end position="21"/>
    </location>
</feature>
<dbReference type="RefSeq" id="WP_268778225.1">
    <property type="nucleotide sequence ID" value="NZ_FQVA01000003.1"/>
</dbReference>
<dbReference type="AlphaFoldDB" id="A0A1M5E6G7"/>
<organism evidence="2 3">
    <name type="scientific">Microbulbifer donghaiensis</name>
    <dbReference type="NCBI Taxonomy" id="494016"/>
    <lineage>
        <taxon>Bacteria</taxon>
        <taxon>Pseudomonadati</taxon>
        <taxon>Pseudomonadota</taxon>
        <taxon>Gammaproteobacteria</taxon>
        <taxon>Cellvibrionales</taxon>
        <taxon>Microbulbiferaceae</taxon>
        <taxon>Microbulbifer</taxon>
    </lineage>
</organism>
<dbReference type="EMBL" id="FQVA01000003">
    <property type="protein sequence ID" value="SHF74641.1"/>
    <property type="molecule type" value="Genomic_DNA"/>
</dbReference>
<evidence type="ECO:0000256" key="1">
    <source>
        <dbReference type="SAM" id="SignalP"/>
    </source>
</evidence>
<name>A0A1M5E6G7_9GAMM</name>
<evidence type="ECO:0000313" key="2">
    <source>
        <dbReference type="EMBL" id="SHF74641.1"/>
    </source>
</evidence>
<feature type="chain" id="PRO_5013064589" description="Lipoprotein" evidence="1">
    <location>
        <begin position="22"/>
        <end position="40"/>
    </location>
</feature>